<dbReference type="AlphaFoldDB" id="A0A6G0X6J9"/>
<proteinExistence type="predicted"/>
<dbReference type="Proteomes" id="UP000481153">
    <property type="component" value="Unassembled WGS sequence"/>
</dbReference>
<accession>A0A6G0X6J9</accession>
<keyword evidence="2" id="KW-1185">Reference proteome</keyword>
<sequence>MNQATPGVCPDKILGLPSWCSGHPHMKPWDDGFLPSGAESSAKGWMIVDQPRASRGLFRVTEDAISEDLAAKLYLSAVEVRVWGVYILKSEIFDKSLTEFPPTKEDHERHTLALHTIREFLVQSSPLLPQDWEQTHGVVVWVITSDTNDVVAYHMDYAEMFRYQTNVVYPPMYSGTLHVTRFRDENERNAMQGGDFYAYECGLDHYKVHGYKAMLKPISEEGQRVVTYKYRRGILVDGNFPHGSTPVTALPPSTKRVVVGLNVFNHEIGPHAQAYPEHSQKFNKYVKVAQAAAASTKDVVLSIDTIRKNPKQAALLRFLLRKAKEKQLV</sequence>
<protein>
    <submittedName>
        <fullName evidence="1">Uncharacterized protein</fullName>
    </submittedName>
</protein>
<organism evidence="1 2">
    <name type="scientific">Aphanomyces euteiches</name>
    <dbReference type="NCBI Taxonomy" id="100861"/>
    <lineage>
        <taxon>Eukaryota</taxon>
        <taxon>Sar</taxon>
        <taxon>Stramenopiles</taxon>
        <taxon>Oomycota</taxon>
        <taxon>Saprolegniomycetes</taxon>
        <taxon>Saprolegniales</taxon>
        <taxon>Verrucalvaceae</taxon>
        <taxon>Aphanomyces</taxon>
    </lineage>
</organism>
<evidence type="ECO:0000313" key="1">
    <source>
        <dbReference type="EMBL" id="KAF0735612.1"/>
    </source>
</evidence>
<comment type="caution">
    <text evidence="1">The sequence shown here is derived from an EMBL/GenBank/DDBJ whole genome shotgun (WGS) entry which is preliminary data.</text>
</comment>
<name>A0A6G0X6J9_9STRA</name>
<evidence type="ECO:0000313" key="2">
    <source>
        <dbReference type="Proteomes" id="UP000481153"/>
    </source>
</evidence>
<dbReference type="VEuPathDB" id="FungiDB:AeMF1_002576"/>
<reference evidence="1 2" key="1">
    <citation type="submission" date="2019-07" db="EMBL/GenBank/DDBJ databases">
        <title>Genomics analysis of Aphanomyces spp. identifies a new class of oomycete effector associated with host adaptation.</title>
        <authorList>
            <person name="Gaulin E."/>
        </authorList>
    </citation>
    <scope>NUCLEOTIDE SEQUENCE [LARGE SCALE GENOMIC DNA]</scope>
    <source>
        <strain evidence="1 2">ATCC 201684</strain>
    </source>
</reference>
<gene>
    <name evidence="1" type="ORF">Ae201684_007931</name>
</gene>
<dbReference type="EMBL" id="VJMJ01000094">
    <property type="protein sequence ID" value="KAF0735612.1"/>
    <property type="molecule type" value="Genomic_DNA"/>
</dbReference>